<comment type="caution">
    <text evidence="2">The sequence shown here is derived from an EMBL/GenBank/DDBJ whole genome shotgun (WGS) entry which is preliminary data.</text>
</comment>
<reference evidence="2 3" key="1">
    <citation type="journal article" date="2022" name="Genome Biol. Evol.">
        <title>Host diet, physiology and behaviors set the stage for Lachnospiraceae cladogenesis.</title>
        <authorList>
            <person name="Vera-Ponce De Leon A."/>
            <person name="Schneider M."/>
            <person name="Jahnes B.C."/>
            <person name="Sadowski V."/>
            <person name="Camuy-Velez L.A."/>
            <person name="Duan J."/>
            <person name="Sabree Z.L."/>
        </authorList>
    </citation>
    <scope>NUCLEOTIDE SEQUENCE [LARGE SCALE GENOMIC DNA]</scope>
    <source>
        <strain evidence="2 3">PAL227</strain>
    </source>
</reference>
<keyword evidence="1" id="KW-1133">Transmembrane helix</keyword>
<sequence>MNGKRKKKLSVRIYHFFTTVIGLAIFVLGVFVLFHIQDVVVTGNTYTDTNQIIETVRDDPYSINTLYVMGKYKLGKGQSLETLDKIKVGIKNPWTLKITVTEKPIVGYIEMSDGYAYLDINGLVVYKHHELLPDVPRIEGISGEGLQVGDTLEATDKQLLQQILLATDEARKKELPVERVMNIENSVYLIMGNIYIKLGQEVSEEQIAQIAPILPNLEGEEGTLHLENYSEDNDTITFKRGEFPIQIE</sequence>
<organism evidence="2 3">
    <name type="scientific">Ohessyouella blattaphilus</name>
    <dbReference type="NCBI Taxonomy" id="2949333"/>
    <lineage>
        <taxon>Bacteria</taxon>
        <taxon>Bacillati</taxon>
        <taxon>Bacillota</taxon>
        <taxon>Clostridia</taxon>
        <taxon>Lachnospirales</taxon>
        <taxon>Lachnospiraceae</taxon>
        <taxon>Ohessyouella</taxon>
    </lineage>
</organism>
<proteinExistence type="predicted"/>
<dbReference type="EMBL" id="JAMZFV010000001">
    <property type="protein sequence ID" value="MCP1108645.1"/>
    <property type="molecule type" value="Genomic_DNA"/>
</dbReference>
<dbReference type="Proteomes" id="UP001523565">
    <property type="component" value="Unassembled WGS sequence"/>
</dbReference>
<protein>
    <submittedName>
        <fullName evidence="2">FtsQ-type POTRA domain-containing protein</fullName>
    </submittedName>
</protein>
<accession>A0ABT1ED71</accession>
<evidence type="ECO:0000313" key="3">
    <source>
        <dbReference type="Proteomes" id="UP001523565"/>
    </source>
</evidence>
<name>A0ABT1ED71_9FIRM</name>
<evidence type="ECO:0000256" key="1">
    <source>
        <dbReference type="SAM" id="Phobius"/>
    </source>
</evidence>
<keyword evidence="3" id="KW-1185">Reference proteome</keyword>
<evidence type="ECO:0000313" key="2">
    <source>
        <dbReference type="EMBL" id="MCP1108645.1"/>
    </source>
</evidence>
<feature type="transmembrane region" description="Helical" evidence="1">
    <location>
        <begin position="12"/>
        <end position="34"/>
    </location>
</feature>
<keyword evidence="1" id="KW-0812">Transmembrane</keyword>
<dbReference type="RefSeq" id="WP_262067555.1">
    <property type="nucleotide sequence ID" value="NZ_JAMXOC010000001.1"/>
</dbReference>
<gene>
    <name evidence="2" type="ORF">NK118_00070</name>
</gene>
<keyword evidence="1" id="KW-0472">Membrane</keyword>